<feature type="transmembrane region" description="Helical" evidence="1">
    <location>
        <begin position="12"/>
        <end position="32"/>
    </location>
</feature>
<keyword evidence="1" id="KW-1133">Transmembrane helix</keyword>
<name>A0ABU6FQ65_9PROT</name>
<accession>A0ABU6FQ65</accession>
<dbReference type="RefSeq" id="WP_231104554.1">
    <property type="nucleotide sequence ID" value="NZ_JAQGFK010000027.1"/>
</dbReference>
<reference evidence="2 3" key="1">
    <citation type="submission" date="2022-11" db="EMBL/GenBank/DDBJ databases">
        <title>Comparative genomics analysis of Acidithiobacillus ferriphilus.</title>
        <authorList>
            <person name="Ma L."/>
        </authorList>
    </citation>
    <scope>NUCLEOTIDE SEQUENCE [LARGE SCALE GENOMIC DNA]</scope>
    <source>
        <strain evidence="2 3">DY15</strain>
    </source>
</reference>
<dbReference type="EMBL" id="JAQGFR010000191">
    <property type="protein sequence ID" value="MEB8514203.1"/>
    <property type="molecule type" value="Genomic_DNA"/>
</dbReference>
<dbReference type="Proteomes" id="UP001308776">
    <property type="component" value="Unassembled WGS sequence"/>
</dbReference>
<evidence type="ECO:0000313" key="3">
    <source>
        <dbReference type="Proteomes" id="UP001308776"/>
    </source>
</evidence>
<keyword evidence="1" id="KW-0812">Transmembrane</keyword>
<protein>
    <recommendedName>
        <fullName evidence="4">DUF3971 domain-containing protein</fullName>
    </recommendedName>
</protein>
<comment type="caution">
    <text evidence="2">The sequence shown here is derived from an EMBL/GenBank/DDBJ whole genome shotgun (WGS) entry which is preliminary data.</text>
</comment>
<sequence length="425" mass="46558">MGIARLILRRITTSVIVVLIFVVLGAVLFWFGGGPRYVLEGIFAARLQQPVHFAADPEWRWGKQQLRITLVGLRVGSAAHPQFSASRLMVALGWHSLLHGQMQPRQIVLDAPVLNGPWKGVANAGGAALSLPGKMIIRDGTLRWSGVAGHTLSLTAVNGQVLAKGPSQLAGGWHWRGKVGRWHFAAEMAPAVVARNIFLQVGTTIDPMLLQVAIPALQSTVKDMVVPALRIRWQARGHGQAHLRLQALRLNMAQSQLAVQDGALIVGDELALQVRAVDLNWKVLRGHLAYQVTIRRLPQLATRWGLPLPKLTDPDALQRLTSTGTVQLDNPHFQWIVTQGELDHSAWMGKISGTWRPLAIDVNLSVARLNLGRYLPAPQAGNAARLPALPQQWPVTGEIHVAKLLWGKMRARDLIIRSTSSKAQP</sequence>
<evidence type="ECO:0008006" key="4">
    <source>
        <dbReference type="Google" id="ProtNLM"/>
    </source>
</evidence>
<gene>
    <name evidence="2" type="ORF">OW717_09145</name>
</gene>
<keyword evidence="1" id="KW-0472">Membrane</keyword>
<proteinExistence type="predicted"/>
<organism evidence="2 3">
    <name type="scientific">Acidithiobacillus ferriphilus</name>
    <dbReference type="NCBI Taxonomy" id="1689834"/>
    <lineage>
        <taxon>Bacteria</taxon>
        <taxon>Pseudomonadati</taxon>
        <taxon>Pseudomonadota</taxon>
        <taxon>Acidithiobacillia</taxon>
        <taxon>Acidithiobacillales</taxon>
        <taxon>Acidithiobacillaceae</taxon>
        <taxon>Acidithiobacillus</taxon>
    </lineage>
</organism>
<evidence type="ECO:0000256" key="1">
    <source>
        <dbReference type="SAM" id="Phobius"/>
    </source>
</evidence>
<keyword evidence="3" id="KW-1185">Reference proteome</keyword>
<evidence type="ECO:0000313" key="2">
    <source>
        <dbReference type="EMBL" id="MEB8514203.1"/>
    </source>
</evidence>